<feature type="compositionally biased region" description="Polar residues" evidence="1">
    <location>
        <begin position="1"/>
        <end position="10"/>
    </location>
</feature>
<dbReference type="InterPro" id="IPR027417">
    <property type="entry name" value="P-loop_NTPase"/>
</dbReference>
<proteinExistence type="predicted"/>
<dbReference type="Gene3D" id="3.40.50.300">
    <property type="entry name" value="P-loop containing nucleotide triphosphate hydrolases"/>
    <property type="match status" value="1"/>
</dbReference>
<dbReference type="Proteomes" id="UP001271007">
    <property type="component" value="Unassembled WGS sequence"/>
</dbReference>
<dbReference type="Pfam" id="PF24564">
    <property type="entry name" value="DUF7605"/>
    <property type="match status" value="1"/>
</dbReference>
<keyword evidence="4" id="KW-1185">Reference proteome</keyword>
<accession>A0AAJ0D9F0</accession>
<dbReference type="AlphaFoldDB" id="A0AAJ0D9F0"/>
<evidence type="ECO:0000313" key="4">
    <source>
        <dbReference type="Proteomes" id="UP001271007"/>
    </source>
</evidence>
<gene>
    <name evidence="3" type="ORF">LTR09_009232</name>
</gene>
<dbReference type="EMBL" id="JAWDJX010000039">
    <property type="protein sequence ID" value="KAK3049564.1"/>
    <property type="molecule type" value="Genomic_DNA"/>
</dbReference>
<evidence type="ECO:0000256" key="1">
    <source>
        <dbReference type="SAM" id="MobiDB-lite"/>
    </source>
</evidence>
<reference evidence="3" key="1">
    <citation type="submission" date="2023-04" db="EMBL/GenBank/DDBJ databases">
        <title>Black Yeasts Isolated from many extreme environments.</title>
        <authorList>
            <person name="Coleine C."/>
            <person name="Stajich J.E."/>
            <person name="Selbmann L."/>
        </authorList>
    </citation>
    <scope>NUCLEOTIDE SEQUENCE</scope>
    <source>
        <strain evidence="3">CCFEE 5312</strain>
    </source>
</reference>
<organism evidence="3 4">
    <name type="scientific">Extremus antarcticus</name>
    <dbReference type="NCBI Taxonomy" id="702011"/>
    <lineage>
        <taxon>Eukaryota</taxon>
        <taxon>Fungi</taxon>
        <taxon>Dikarya</taxon>
        <taxon>Ascomycota</taxon>
        <taxon>Pezizomycotina</taxon>
        <taxon>Dothideomycetes</taxon>
        <taxon>Dothideomycetidae</taxon>
        <taxon>Mycosphaerellales</taxon>
        <taxon>Extremaceae</taxon>
        <taxon>Extremus</taxon>
    </lineage>
</organism>
<protein>
    <recommendedName>
        <fullName evidence="2">DUF7605 domain-containing protein</fullName>
    </recommendedName>
</protein>
<sequence>MASPQPSQSGLGKRKIDDGPSDDEDEGLFMSDDESAENVSDADNYYDETKEEYPKCAAYDPRYSSIKSRVDGLCMDISEMLQRSGCSTESVLDMLARVAEVSCVPETKRPIIGLLAAAGEGKSSLVNSCSDIPNLARAIDAGQSCTYVSMLYHNETPGQTKSFSAKVEFFPLDVIGTLLSEALDDWHTWHFEENRDWTPEQMEQYQRKAATSLSTFRAIYAKHAYFSTETSARRALDTMVQSGIKREAEMRMLVKLAEGLLETMRQEDGQYALYFQADAQDGLGDLLDPYISECIDENQASLWPFVKQVHVGVKGSRIFEKFTIVDLPGISDTNQVRVRATYENIDRCDYVWILSHTGRIITDTVVDGLLQRYGRIHDDSLVIVATKSDENVDHALAMDMRRRGHLSDKYKHLKECSNDIRKEVKTLSRAKDRSRQAPMERMILLEKIDKRTKTLHTIDSQWFSLIVQARNKHVTSSLLREKRHHLADSSALNVFCVSNRHYAVHKGDAEVSGSLLEPHDTNIPAVREFALKLAAPMALQSLDDFISHGFSAFLQGLGLWIDQSWIDGKEELLVIVQAPAGMIEGMLKSYIETITSSAQQDIAATLNQQLDAFISCGLTVLQGLSAAAWPTLAAFIRKDGNHSTPSMSKRSWNQQFSVAACRAIMDIVPPFQEKQAALLTEMRDRLVAAVKGVPVGLRAEHDRTAGLPMKTFERAIDANVRGIEVIFRESQVAMRKQWKRIKVNATHERDTNYFHKAMERCYRTCVQDGGPGVKGRFIATFRFHLSSRDQGSPFDVLANKIHEAVVDATETQAVALHSNLSKLFRQIDRQFDDMIIAKKVDRSEIPVRSAVRQFLVEANPKFEAIKQDLEDLKHAYGV</sequence>
<feature type="region of interest" description="Disordered" evidence="1">
    <location>
        <begin position="1"/>
        <end position="46"/>
    </location>
</feature>
<feature type="domain" description="DUF7605" evidence="2">
    <location>
        <begin position="627"/>
        <end position="788"/>
    </location>
</feature>
<comment type="caution">
    <text evidence="3">The sequence shown here is derived from an EMBL/GenBank/DDBJ whole genome shotgun (WGS) entry which is preliminary data.</text>
</comment>
<evidence type="ECO:0000259" key="2">
    <source>
        <dbReference type="Pfam" id="PF24564"/>
    </source>
</evidence>
<name>A0AAJ0D9F0_9PEZI</name>
<feature type="compositionally biased region" description="Acidic residues" evidence="1">
    <location>
        <begin position="19"/>
        <end position="36"/>
    </location>
</feature>
<dbReference type="SUPFAM" id="SSF52540">
    <property type="entry name" value="P-loop containing nucleoside triphosphate hydrolases"/>
    <property type="match status" value="1"/>
</dbReference>
<dbReference type="PANTHER" id="PTHR36681:SF3">
    <property type="entry name" value="NUCLEAR GTPASE, GERMINAL CENTER-ASSOCIATED, TANDEM DUPLICATE 3"/>
    <property type="match status" value="1"/>
</dbReference>
<dbReference type="InterPro" id="IPR056024">
    <property type="entry name" value="DUF7605"/>
</dbReference>
<dbReference type="PANTHER" id="PTHR36681">
    <property type="entry name" value="NUCLEAR GTPASE, GERMINAL CENTER-ASSOCIATED, TANDEM DUPLICATE 3"/>
    <property type="match status" value="1"/>
</dbReference>
<evidence type="ECO:0000313" key="3">
    <source>
        <dbReference type="EMBL" id="KAK3049564.1"/>
    </source>
</evidence>